<dbReference type="InterPro" id="IPR000253">
    <property type="entry name" value="FHA_dom"/>
</dbReference>
<proteinExistence type="predicted"/>
<feature type="domain" description="FHA" evidence="3">
    <location>
        <begin position="528"/>
        <end position="578"/>
    </location>
</feature>
<dbReference type="Pfam" id="PF19909">
    <property type="entry name" value="DUF6382"/>
    <property type="match status" value="1"/>
</dbReference>
<dbReference type="SUPFAM" id="SSF49879">
    <property type="entry name" value="SMAD/FHA domain"/>
    <property type="match status" value="1"/>
</dbReference>
<keyword evidence="2" id="KW-1133">Transmembrane helix</keyword>
<feature type="transmembrane region" description="Helical" evidence="2">
    <location>
        <begin position="320"/>
        <end position="338"/>
    </location>
</feature>
<evidence type="ECO:0000256" key="2">
    <source>
        <dbReference type="SAM" id="Phobius"/>
    </source>
</evidence>
<dbReference type="Pfam" id="PF00498">
    <property type="entry name" value="FHA"/>
    <property type="match status" value="1"/>
</dbReference>
<organism evidence="4 5">
    <name type="scientific">Paenibacillus sabuli</name>
    <dbReference type="NCBI Taxonomy" id="2772509"/>
    <lineage>
        <taxon>Bacteria</taxon>
        <taxon>Bacillati</taxon>
        <taxon>Bacillota</taxon>
        <taxon>Bacilli</taxon>
        <taxon>Bacillales</taxon>
        <taxon>Paenibacillaceae</taxon>
        <taxon>Paenibacillus</taxon>
    </lineage>
</organism>
<evidence type="ECO:0000313" key="4">
    <source>
        <dbReference type="EMBL" id="MBD2844320.1"/>
    </source>
</evidence>
<feature type="region of interest" description="Disordered" evidence="1">
    <location>
        <begin position="374"/>
        <end position="487"/>
    </location>
</feature>
<feature type="region of interest" description="Disordered" evidence="1">
    <location>
        <begin position="193"/>
        <end position="290"/>
    </location>
</feature>
<feature type="compositionally biased region" description="Basic and acidic residues" evidence="1">
    <location>
        <begin position="429"/>
        <end position="438"/>
    </location>
</feature>
<dbReference type="PROSITE" id="PS50006">
    <property type="entry name" value="FHA_DOMAIN"/>
    <property type="match status" value="1"/>
</dbReference>
<evidence type="ECO:0000256" key="1">
    <source>
        <dbReference type="SAM" id="MobiDB-lite"/>
    </source>
</evidence>
<feature type="compositionally biased region" description="Low complexity" evidence="1">
    <location>
        <begin position="439"/>
        <end position="454"/>
    </location>
</feature>
<dbReference type="InterPro" id="IPR045962">
    <property type="entry name" value="DUF6382"/>
</dbReference>
<keyword evidence="2" id="KW-0812">Transmembrane</keyword>
<accession>A0A927GQX1</accession>
<dbReference type="AlphaFoldDB" id="A0A927GQX1"/>
<keyword evidence="5" id="KW-1185">Reference proteome</keyword>
<dbReference type="CDD" id="cd00060">
    <property type="entry name" value="FHA"/>
    <property type="match status" value="1"/>
</dbReference>
<feature type="compositionally biased region" description="Basic and acidic residues" evidence="1">
    <location>
        <begin position="213"/>
        <end position="238"/>
    </location>
</feature>
<feature type="compositionally biased region" description="Basic and acidic residues" evidence="1">
    <location>
        <begin position="257"/>
        <end position="268"/>
    </location>
</feature>
<keyword evidence="2" id="KW-0472">Membrane</keyword>
<evidence type="ECO:0000259" key="3">
    <source>
        <dbReference type="PROSITE" id="PS50006"/>
    </source>
</evidence>
<dbReference type="SMART" id="SM00240">
    <property type="entry name" value="FHA"/>
    <property type="match status" value="1"/>
</dbReference>
<comment type="caution">
    <text evidence="4">The sequence shown here is derived from an EMBL/GenBank/DDBJ whole genome shotgun (WGS) entry which is preliminary data.</text>
</comment>
<name>A0A927GQX1_9BACL</name>
<gene>
    <name evidence="4" type="ORF">IDH44_03890</name>
</gene>
<feature type="compositionally biased region" description="Acidic residues" evidence="1">
    <location>
        <begin position="401"/>
        <end position="411"/>
    </location>
</feature>
<dbReference type="InterPro" id="IPR008984">
    <property type="entry name" value="SMAD_FHA_dom_sf"/>
</dbReference>
<dbReference type="RefSeq" id="WP_190914893.1">
    <property type="nucleotide sequence ID" value="NZ_JACXIZ010000010.1"/>
</dbReference>
<reference evidence="4" key="1">
    <citation type="submission" date="2020-09" db="EMBL/GenBank/DDBJ databases">
        <title>A novel bacterium of genus Paenibacillus, isolated from South China Sea.</title>
        <authorList>
            <person name="Huang H."/>
            <person name="Mo K."/>
            <person name="Hu Y."/>
        </authorList>
    </citation>
    <scope>NUCLEOTIDE SEQUENCE</scope>
    <source>
        <strain evidence="4">IB182496</strain>
    </source>
</reference>
<dbReference type="EMBL" id="JACXIZ010000010">
    <property type="protein sequence ID" value="MBD2844320.1"/>
    <property type="molecule type" value="Genomic_DNA"/>
</dbReference>
<feature type="compositionally biased region" description="Low complexity" evidence="1">
    <location>
        <begin position="193"/>
        <end position="207"/>
    </location>
</feature>
<dbReference type="Gene3D" id="2.60.200.20">
    <property type="match status" value="1"/>
</dbReference>
<dbReference type="Proteomes" id="UP000621560">
    <property type="component" value="Unassembled WGS sequence"/>
</dbReference>
<feature type="transmembrane region" description="Helical" evidence="2">
    <location>
        <begin position="344"/>
        <end position="365"/>
    </location>
</feature>
<evidence type="ECO:0000313" key="5">
    <source>
        <dbReference type="Proteomes" id="UP000621560"/>
    </source>
</evidence>
<feature type="compositionally biased region" description="Acidic residues" evidence="1">
    <location>
        <begin position="374"/>
        <end position="386"/>
    </location>
</feature>
<sequence>MEPYQIDFAMNRGHEMVLRREPGIARDELIDVELHMLTAEQPPGLLPVEWMELDGELTFHYRLSGKRMLTHWLRLRPLAMRDYYTLLLAVVEALEACRDYMLRQEGVLLHENCIFVGDRPEQIGLVYVPARSTAEARSARTALLGLAVRWTAHVEQVDGDGLQRLLQAIDREEATLRELKVLLLELLAPPLPAAAKHGAPGAAAERAGSGRGGRREQGGEGQGRGESHGRRSVPEKSPGEPLSPELGRAAVWSNDAEGARETARRASDMQEATSIASSRRIPEETGQPLRAPALEQSSAEWMEWEEGEGAPGMDPTRLKWILGAGFIVVSAVIWRYLYLESPGMTSALLAAAGTLVAAGGCVVVWRRLLPPDADATDADLEEEGEPDPERMPRWGGWMDASADETDEEDEAFPAKRNSSTQGAAHRNRRDYGADDQEGHAQAAREAAASLEQPASSVQPRSEAARQTRPAPVAAASQGHGDIAPTARLGPDEATVLLGGEEAVGAAGIRMERSDGGRVESLSWPEGTTIIGRSSESADHVDAGSGISRAHLEVEVSAERCIVKDLGSRNGSLLNGEMMIPYKAYTLQAGDRVRLAGMSGPEYRLLA</sequence>
<protein>
    <submittedName>
        <fullName evidence="4">FHA domain-containing protein</fullName>
    </submittedName>
</protein>